<dbReference type="Proteomes" id="UP000827872">
    <property type="component" value="Linkage Group LG06"/>
</dbReference>
<name>A0ACB8FSD0_9SAUR</name>
<gene>
    <name evidence="1" type="ORF">K3G42_029206</name>
</gene>
<proteinExistence type="predicted"/>
<organism evidence="1 2">
    <name type="scientific">Sphaerodactylus townsendi</name>
    <dbReference type="NCBI Taxonomy" id="933632"/>
    <lineage>
        <taxon>Eukaryota</taxon>
        <taxon>Metazoa</taxon>
        <taxon>Chordata</taxon>
        <taxon>Craniata</taxon>
        <taxon>Vertebrata</taxon>
        <taxon>Euteleostomi</taxon>
        <taxon>Lepidosauria</taxon>
        <taxon>Squamata</taxon>
        <taxon>Bifurcata</taxon>
        <taxon>Gekkota</taxon>
        <taxon>Sphaerodactylidae</taxon>
        <taxon>Sphaerodactylus</taxon>
    </lineage>
</organism>
<reference evidence="1" key="1">
    <citation type="submission" date="2021-08" db="EMBL/GenBank/DDBJ databases">
        <title>The first chromosome-level gecko genome reveals the dynamic sex chromosomes of Neotropical dwarf geckos (Sphaerodactylidae: Sphaerodactylus).</title>
        <authorList>
            <person name="Pinto B.J."/>
            <person name="Keating S.E."/>
            <person name="Gamble T."/>
        </authorList>
    </citation>
    <scope>NUCLEOTIDE SEQUENCE</scope>
    <source>
        <strain evidence="1">TG3544</strain>
    </source>
</reference>
<evidence type="ECO:0000313" key="1">
    <source>
        <dbReference type="EMBL" id="KAH8008348.1"/>
    </source>
</evidence>
<keyword evidence="2" id="KW-1185">Reference proteome</keyword>
<sequence>MFLLTIKMFWRNLSLIVIAPASQPPKSKVTQEGKAFEMSYHPLRCPTSRIPCQKSYPQRPGMASFRSQVKQSTLARHSSPAPNFLLNYRMVVLLILGIFKELVGYCY</sequence>
<evidence type="ECO:0000313" key="2">
    <source>
        <dbReference type="Proteomes" id="UP000827872"/>
    </source>
</evidence>
<protein>
    <submittedName>
        <fullName evidence="1">Uncharacterized protein</fullName>
    </submittedName>
</protein>
<comment type="caution">
    <text evidence="1">The sequence shown here is derived from an EMBL/GenBank/DDBJ whole genome shotgun (WGS) entry which is preliminary data.</text>
</comment>
<accession>A0ACB8FSD0</accession>
<dbReference type="EMBL" id="CM037619">
    <property type="protein sequence ID" value="KAH8008348.1"/>
    <property type="molecule type" value="Genomic_DNA"/>
</dbReference>